<keyword evidence="5" id="KW-1185">Reference proteome</keyword>
<keyword evidence="2" id="KW-0732">Signal</keyword>
<feature type="signal peptide" evidence="2">
    <location>
        <begin position="1"/>
        <end position="21"/>
    </location>
</feature>
<gene>
    <name evidence="4" type="ORF">ACG01O_10760</name>
</gene>
<evidence type="ECO:0000259" key="3">
    <source>
        <dbReference type="Pfam" id="PF13511"/>
    </source>
</evidence>
<dbReference type="SUPFAM" id="SSF63825">
    <property type="entry name" value="YWTD domain"/>
    <property type="match status" value="1"/>
</dbReference>
<proteinExistence type="predicted"/>
<feature type="domain" description="DUF4124" evidence="3">
    <location>
        <begin position="12"/>
        <end position="66"/>
    </location>
</feature>
<comment type="caution">
    <text evidence="4">The sequence shown here is derived from an EMBL/GenBank/DDBJ whole genome shotgun (WGS) entry which is preliminary data.</text>
</comment>
<evidence type="ECO:0000256" key="1">
    <source>
        <dbReference type="SAM" id="MobiDB-lite"/>
    </source>
</evidence>
<protein>
    <submittedName>
        <fullName evidence="4">DUF4124 domain-containing protein</fullName>
    </submittedName>
</protein>
<dbReference type="InterPro" id="IPR025392">
    <property type="entry name" value="DUF4124"/>
</dbReference>
<evidence type="ECO:0000313" key="5">
    <source>
        <dbReference type="Proteomes" id="UP001606303"/>
    </source>
</evidence>
<sequence length="485" mass="52465">MNLKHLALAAGLLAGAWNANAAVYRCTDAQGKVTYQAQPCDGGATAPGNRTLEVETRPSAPAPAPRRSPVMPFDVPAGPAPRADDPVRPPVARPAPRVVEPAAAPAGMAQWGTQADTMAVSGYEFTAGNTQVLVDHPARPVLLVLSSYHSTAWQVRVAPGTQLVGIVVGSHDRQTTVQGPAQVPVVTDELPYAYEADNLNFRQLIRRLNSRYGVTQLTALRGSYTLPPLTTLRGPFVADPVLTLEGIRPEPTRYRMNFTLLSQDGRRLPWTNTGPRDGARFNGIVRGGGIWAWGKGGPAAVRDDGREAFVLEGNGGTLLWMPEGPQGPKQKMDWPSSLPPLSWGSALAWDQAQGVLALVSFGGEGFFYRYDTRRKVWLGATSLKDRDLTGLAFDPDTRRYVGVTVNAELIVFNGQGETLEVLPLGKQLADLGSVYDRGNARLDSLDVAVQGQLVAVFNVREATVTHIWTYDLRTRKAQLTYKALE</sequence>
<accession>A0ABW7GZ15</accession>
<feature type="compositionally biased region" description="Low complexity" evidence="1">
    <location>
        <begin position="67"/>
        <end position="81"/>
    </location>
</feature>
<dbReference type="Pfam" id="PF13511">
    <property type="entry name" value="DUF4124"/>
    <property type="match status" value="1"/>
</dbReference>
<dbReference type="Proteomes" id="UP001606303">
    <property type="component" value="Unassembled WGS sequence"/>
</dbReference>
<dbReference type="EMBL" id="JBIGIB010000003">
    <property type="protein sequence ID" value="MFG6467087.1"/>
    <property type="molecule type" value="Genomic_DNA"/>
</dbReference>
<evidence type="ECO:0000256" key="2">
    <source>
        <dbReference type="SAM" id="SignalP"/>
    </source>
</evidence>
<evidence type="ECO:0000313" key="4">
    <source>
        <dbReference type="EMBL" id="MFG6467087.1"/>
    </source>
</evidence>
<dbReference type="RefSeq" id="WP_394384344.1">
    <property type="nucleotide sequence ID" value="NZ_JBIGIB010000003.1"/>
</dbReference>
<organism evidence="4 5">
    <name type="scientific">Pelomonas baiyunensis</name>
    <dbReference type="NCBI Taxonomy" id="3299026"/>
    <lineage>
        <taxon>Bacteria</taxon>
        <taxon>Pseudomonadati</taxon>
        <taxon>Pseudomonadota</taxon>
        <taxon>Betaproteobacteria</taxon>
        <taxon>Burkholderiales</taxon>
        <taxon>Sphaerotilaceae</taxon>
        <taxon>Roseateles</taxon>
    </lineage>
</organism>
<name>A0ABW7GZ15_9BURK</name>
<reference evidence="4 5" key="1">
    <citation type="submission" date="2024-08" db="EMBL/GenBank/DDBJ databases">
        <authorList>
            <person name="Lu H."/>
        </authorList>
    </citation>
    <scope>NUCLEOTIDE SEQUENCE [LARGE SCALE GENOMIC DNA]</scope>
    <source>
        <strain evidence="4 5">BYS87W</strain>
    </source>
</reference>
<feature type="region of interest" description="Disordered" evidence="1">
    <location>
        <begin position="38"/>
        <end position="89"/>
    </location>
</feature>
<feature type="chain" id="PRO_5045970100" evidence="2">
    <location>
        <begin position="22"/>
        <end position="485"/>
    </location>
</feature>